<dbReference type="InterPro" id="IPR003736">
    <property type="entry name" value="PAAI_dom"/>
</dbReference>
<dbReference type="EC" id="3.1.2.20" evidence="5"/>
<protein>
    <recommendedName>
        <fullName evidence="6">Medium/long-chain acyl-CoA thioesterase YigI</fullName>
        <ecNumber evidence="5">3.1.2.20</ecNumber>
    </recommendedName>
</protein>
<comment type="catalytic activity">
    <reaction evidence="2">
        <text>a fatty acyl-CoA + H2O = a fatty acid + CoA + H(+)</text>
        <dbReference type="Rhea" id="RHEA:16781"/>
        <dbReference type="ChEBI" id="CHEBI:15377"/>
        <dbReference type="ChEBI" id="CHEBI:15378"/>
        <dbReference type="ChEBI" id="CHEBI:28868"/>
        <dbReference type="ChEBI" id="CHEBI:57287"/>
        <dbReference type="ChEBI" id="CHEBI:77636"/>
        <dbReference type="EC" id="3.1.2.20"/>
    </reaction>
</comment>
<comment type="caution">
    <text evidence="9">The sequence shown here is derived from an EMBL/GenBank/DDBJ whole genome shotgun (WGS) entry which is preliminary data.</text>
</comment>
<name>A0A2U1TZ41_9GAMM</name>
<evidence type="ECO:0000256" key="7">
    <source>
        <dbReference type="ARBA" id="ARBA00048062"/>
    </source>
</evidence>
<evidence type="ECO:0000259" key="8">
    <source>
        <dbReference type="Pfam" id="PF03061"/>
    </source>
</evidence>
<evidence type="ECO:0000256" key="3">
    <source>
        <dbReference type="ARBA" id="ARBA00036002"/>
    </source>
</evidence>
<dbReference type="NCBIfam" id="NF008675">
    <property type="entry name" value="PRK11688.1"/>
    <property type="match status" value="1"/>
</dbReference>
<dbReference type="Gene3D" id="3.10.129.10">
    <property type="entry name" value="Hotdog Thioesterase"/>
    <property type="match status" value="1"/>
</dbReference>
<sequence length="162" mass="17786">MPNAPLTPGAMLTREHVRQLVADIFIYNMPFNGELGLELRHFAADRATLTFVRQSKLIGNALQNILHGGVIAAGLDVAAGLVCVGNTLLRHETISEHEFRQRLARMGTIDMRVDYLRPGHGEHFTITSQLLRGGNKVAVARADLHNERQSHIASATATYLIG</sequence>
<dbReference type="InterPro" id="IPR006683">
    <property type="entry name" value="Thioestr_dom"/>
</dbReference>
<comment type="similarity">
    <text evidence="4">Belongs to the YigI thioesterase family.</text>
</comment>
<dbReference type="Proteomes" id="UP000296159">
    <property type="component" value="Unassembled WGS sequence"/>
</dbReference>
<dbReference type="PANTHER" id="PTHR43240:SF20">
    <property type="entry name" value="MEDIUM_LONG-CHAIN ACYL-COA THIOESTERASE YIGI"/>
    <property type="match status" value="1"/>
</dbReference>
<dbReference type="RefSeq" id="WP_136166779.1">
    <property type="nucleotide sequence ID" value="NZ_KZ819080.1"/>
</dbReference>
<evidence type="ECO:0000256" key="4">
    <source>
        <dbReference type="ARBA" id="ARBA00038381"/>
    </source>
</evidence>
<evidence type="ECO:0000256" key="1">
    <source>
        <dbReference type="ARBA" id="ARBA00022801"/>
    </source>
</evidence>
<dbReference type="EMBL" id="QDKH01000013">
    <property type="protein sequence ID" value="PWC14677.1"/>
    <property type="molecule type" value="Genomic_DNA"/>
</dbReference>
<evidence type="ECO:0000256" key="5">
    <source>
        <dbReference type="ARBA" id="ARBA00038894"/>
    </source>
</evidence>
<dbReference type="InterPro" id="IPR029069">
    <property type="entry name" value="HotDog_dom_sf"/>
</dbReference>
<dbReference type="SUPFAM" id="SSF54637">
    <property type="entry name" value="Thioesterase/thiol ester dehydrase-isomerase"/>
    <property type="match status" value="1"/>
</dbReference>
<dbReference type="GO" id="GO:0047617">
    <property type="term" value="F:fatty acyl-CoA hydrolase activity"/>
    <property type="evidence" value="ECO:0007669"/>
    <property type="project" value="UniProtKB-EC"/>
</dbReference>
<dbReference type="Pfam" id="PF03061">
    <property type="entry name" value="4HBT"/>
    <property type="match status" value="1"/>
</dbReference>
<reference evidence="9 10" key="1">
    <citation type="submission" date="2018-04" db="EMBL/GenBank/DDBJ databases">
        <title>Brenneria corticis sp.nov.</title>
        <authorList>
            <person name="Li Y."/>
        </authorList>
    </citation>
    <scope>NUCLEOTIDE SEQUENCE [LARGE SCALE GENOMIC DNA]</scope>
    <source>
        <strain evidence="9 10">CFCC 11842</strain>
    </source>
</reference>
<evidence type="ECO:0000313" key="9">
    <source>
        <dbReference type="EMBL" id="PWC14677.1"/>
    </source>
</evidence>
<gene>
    <name evidence="9" type="ORF">DDT56_12570</name>
</gene>
<evidence type="ECO:0000256" key="6">
    <source>
        <dbReference type="ARBA" id="ARBA00040062"/>
    </source>
</evidence>
<dbReference type="CDD" id="cd03443">
    <property type="entry name" value="PaaI_thioesterase"/>
    <property type="match status" value="1"/>
</dbReference>
<feature type="domain" description="Thioesterase" evidence="8">
    <location>
        <begin position="64"/>
        <end position="149"/>
    </location>
</feature>
<dbReference type="NCBIfam" id="TIGR00369">
    <property type="entry name" value="unchar_dom_1"/>
    <property type="match status" value="1"/>
</dbReference>
<organism evidence="9 10">
    <name type="scientific">Brenneria corticis</name>
    <dbReference type="NCBI Taxonomy" id="2173106"/>
    <lineage>
        <taxon>Bacteria</taxon>
        <taxon>Pseudomonadati</taxon>
        <taxon>Pseudomonadota</taxon>
        <taxon>Gammaproteobacteria</taxon>
        <taxon>Enterobacterales</taxon>
        <taxon>Pectobacteriaceae</taxon>
        <taxon>Brenneria</taxon>
    </lineage>
</organism>
<proteinExistence type="inferred from homology"/>
<dbReference type="AlphaFoldDB" id="A0A2U1TZ41"/>
<comment type="catalytic activity">
    <reaction evidence="7">
        <text>a medium-chain fatty acyl-CoA + H2O = a medium-chain fatty acid + CoA + H(+)</text>
        <dbReference type="Rhea" id="RHEA:68184"/>
        <dbReference type="ChEBI" id="CHEBI:15377"/>
        <dbReference type="ChEBI" id="CHEBI:15378"/>
        <dbReference type="ChEBI" id="CHEBI:57287"/>
        <dbReference type="ChEBI" id="CHEBI:59558"/>
        <dbReference type="ChEBI" id="CHEBI:90546"/>
    </reaction>
</comment>
<dbReference type="PANTHER" id="PTHR43240">
    <property type="entry name" value="1,4-DIHYDROXY-2-NAPHTHOYL-COA THIOESTERASE 1"/>
    <property type="match status" value="1"/>
</dbReference>
<accession>A0A2U1TZ41</accession>
<evidence type="ECO:0000313" key="10">
    <source>
        <dbReference type="Proteomes" id="UP000296159"/>
    </source>
</evidence>
<comment type="catalytic activity">
    <reaction evidence="3">
        <text>a long-chain fatty acyl-CoA + H2O = a long-chain fatty acid + CoA + H(+)</text>
        <dbReference type="Rhea" id="RHEA:67680"/>
        <dbReference type="ChEBI" id="CHEBI:15377"/>
        <dbReference type="ChEBI" id="CHEBI:15378"/>
        <dbReference type="ChEBI" id="CHEBI:57287"/>
        <dbReference type="ChEBI" id="CHEBI:57560"/>
        <dbReference type="ChEBI" id="CHEBI:83139"/>
    </reaction>
</comment>
<evidence type="ECO:0000256" key="2">
    <source>
        <dbReference type="ARBA" id="ARBA00035880"/>
    </source>
</evidence>
<keyword evidence="1" id="KW-0378">Hydrolase</keyword>
<keyword evidence="10" id="KW-1185">Reference proteome</keyword>